<comment type="caution">
    <text evidence="3">The sequence shown here is derived from an EMBL/GenBank/DDBJ whole genome shotgun (WGS) entry which is preliminary data.</text>
</comment>
<feature type="non-terminal residue" evidence="3">
    <location>
        <position position="1"/>
    </location>
</feature>
<keyword evidence="2" id="KW-0472">Membrane</keyword>
<feature type="region of interest" description="Disordered" evidence="1">
    <location>
        <begin position="28"/>
        <end position="49"/>
    </location>
</feature>
<keyword evidence="4" id="KW-1185">Reference proteome</keyword>
<reference evidence="3 4" key="1">
    <citation type="submission" date="2018-05" db="EMBL/GenBank/DDBJ databases">
        <title>Draft genome sequence of Scytalidium lignicola DSM 105466, a ubiquitous saprotrophic fungus.</title>
        <authorList>
            <person name="Buettner E."/>
            <person name="Gebauer A.M."/>
            <person name="Hofrichter M."/>
            <person name="Liers C."/>
            <person name="Kellner H."/>
        </authorList>
    </citation>
    <scope>NUCLEOTIDE SEQUENCE [LARGE SCALE GENOMIC DNA]</scope>
    <source>
        <strain evidence="3 4">DSM 105466</strain>
    </source>
</reference>
<evidence type="ECO:0000256" key="1">
    <source>
        <dbReference type="SAM" id="MobiDB-lite"/>
    </source>
</evidence>
<sequence>MFRKRTGKVIYLHVVEHKGVVAVTKTTDAATTQHDSPEHKAQPEQEDPIMNTKANEKEWEERRPVPGFAKDKRLSLEFIGLILLPMLGVDSTLLHLDNSYNSDAATQATFGLGWAAGIDEMDLLFSSFKVTVLFPAVVVVQASIEENDKGWISGALLFSTYLIISIAAWFQK</sequence>
<name>A0A3E2GS69_SCYLI</name>
<dbReference type="Proteomes" id="UP000258309">
    <property type="component" value="Unassembled WGS sequence"/>
</dbReference>
<proteinExistence type="predicted"/>
<keyword evidence="2" id="KW-1133">Transmembrane helix</keyword>
<feature type="non-terminal residue" evidence="3">
    <location>
        <position position="172"/>
    </location>
</feature>
<organism evidence="3 4">
    <name type="scientific">Scytalidium lignicola</name>
    <name type="common">Hyphomycete</name>
    <dbReference type="NCBI Taxonomy" id="5539"/>
    <lineage>
        <taxon>Eukaryota</taxon>
        <taxon>Fungi</taxon>
        <taxon>Dikarya</taxon>
        <taxon>Ascomycota</taxon>
        <taxon>Pezizomycotina</taxon>
        <taxon>Leotiomycetes</taxon>
        <taxon>Leotiomycetes incertae sedis</taxon>
        <taxon>Scytalidium</taxon>
    </lineage>
</organism>
<protein>
    <submittedName>
        <fullName evidence="3">Uncharacterized protein</fullName>
    </submittedName>
</protein>
<evidence type="ECO:0000313" key="3">
    <source>
        <dbReference type="EMBL" id="RFU23887.1"/>
    </source>
</evidence>
<feature type="transmembrane region" description="Helical" evidence="2">
    <location>
        <begin position="150"/>
        <end position="170"/>
    </location>
</feature>
<keyword evidence="2" id="KW-0812">Transmembrane</keyword>
<dbReference type="EMBL" id="NCSJ02000571">
    <property type="protein sequence ID" value="RFU23887.1"/>
    <property type="molecule type" value="Genomic_DNA"/>
</dbReference>
<dbReference type="OrthoDB" id="1699231at2759"/>
<dbReference type="AlphaFoldDB" id="A0A3E2GS69"/>
<gene>
    <name evidence="3" type="ORF">B7463_g12454</name>
</gene>
<evidence type="ECO:0000256" key="2">
    <source>
        <dbReference type="SAM" id="Phobius"/>
    </source>
</evidence>
<accession>A0A3E2GS69</accession>
<evidence type="ECO:0000313" key="4">
    <source>
        <dbReference type="Proteomes" id="UP000258309"/>
    </source>
</evidence>